<comment type="caution">
    <text evidence="3">The sequence shown here is derived from an EMBL/GenBank/DDBJ whole genome shotgun (WGS) entry which is preliminary data.</text>
</comment>
<dbReference type="AlphaFoldDB" id="A0ABD4X212"/>
<dbReference type="Gene3D" id="1.10.1660.10">
    <property type="match status" value="1"/>
</dbReference>
<dbReference type="RefSeq" id="WP_274589457.1">
    <property type="nucleotide sequence ID" value="NZ_JARAOX010000231.1"/>
</dbReference>
<sequence>MENDTTRSEKAYWTNEVAKRLDIAVTTVRKYATLMEKHNYKFIRNEHDQRAFLERDISVLKSIQSLSKSPGITLEEAVKTVLEDIPKTPVSPPDIKENDQLQAIIKQYGNEFTTLKNENAELKNMMLELQDMMKEQKEYIAVSLEKRDKQITEFYKKTIEEKQERKKSWFQRLFNN</sequence>
<dbReference type="InterPro" id="IPR009061">
    <property type="entry name" value="DNA-bd_dom_put_sf"/>
</dbReference>
<keyword evidence="1" id="KW-0175">Coiled coil</keyword>
<organism evidence="3 4">
    <name type="scientific">Priestia megaterium</name>
    <name type="common">Bacillus megaterium</name>
    <dbReference type="NCBI Taxonomy" id="1404"/>
    <lineage>
        <taxon>Bacteria</taxon>
        <taxon>Bacillati</taxon>
        <taxon>Bacillota</taxon>
        <taxon>Bacilli</taxon>
        <taxon>Bacillales</taxon>
        <taxon>Bacillaceae</taxon>
        <taxon>Priestia</taxon>
    </lineage>
</organism>
<dbReference type="Pfam" id="PF13411">
    <property type="entry name" value="MerR_1"/>
    <property type="match status" value="1"/>
</dbReference>
<evidence type="ECO:0000313" key="4">
    <source>
        <dbReference type="Proteomes" id="UP001213771"/>
    </source>
</evidence>
<accession>A0ABD4X212</accession>
<name>A0ABD4X212_PRIMG</name>
<feature type="domain" description="HTH merR-type" evidence="2">
    <location>
        <begin position="12"/>
        <end position="79"/>
    </location>
</feature>
<dbReference type="InterPro" id="IPR000551">
    <property type="entry name" value="MerR-type_HTH_dom"/>
</dbReference>
<protein>
    <submittedName>
        <fullName evidence="3">MerR family transcriptional regulator</fullName>
    </submittedName>
</protein>
<evidence type="ECO:0000313" key="3">
    <source>
        <dbReference type="EMBL" id="MDD9786541.1"/>
    </source>
</evidence>
<dbReference type="Proteomes" id="UP001213771">
    <property type="component" value="Unassembled WGS sequence"/>
</dbReference>
<proteinExistence type="predicted"/>
<feature type="coiled-coil region" evidence="1">
    <location>
        <begin position="98"/>
        <end position="139"/>
    </location>
</feature>
<evidence type="ECO:0000256" key="1">
    <source>
        <dbReference type="SAM" id="Coils"/>
    </source>
</evidence>
<reference evidence="3 4" key="1">
    <citation type="submission" date="2023-02" db="EMBL/GenBank/DDBJ databases">
        <authorList>
            <person name="Olszewska D."/>
        </authorList>
    </citation>
    <scope>NUCLEOTIDE SEQUENCE [LARGE SCALE GENOMIC DNA]</scope>
    <source>
        <strain evidence="3 4">FDU301</strain>
    </source>
</reference>
<dbReference type="SUPFAM" id="SSF46955">
    <property type="entry name" value="Putative DNA-binding domain"/>
    <property type="match status" value="1"/>
</dbReference>
<gene>
    <name evidence="3" type="ORF">PVE99_29715</name>
</gene>
<evidence type="ECO:0000259" key="2">
    <source>
        <dbReference type="Pfam" id="PF13411"/>
    </source>
</evidence>
<dbReference type="EMBL" id="JARAOX010000231">
    <property type="protein sequence ID" value="MDD9786541.1"/>
    <property type="molecule type" value="Genomic_DNA"/>
</dbReference>